<dbReference type="NCBIfam" id="TIGR01683">
    <property type="entry name" value="thiS"/>
    <property type="match status" value="1"/>
</dbReference>
<name>A0A1Q4HW24_9MYCO</name>
<dbReference type="OrthoDB" id="163636at2"/>
<evidence type="ECO:0000313" key="1">
    <source>
        <dbReference type="EMBL" id="OJZ73897.1"/>
    </source>
</evidence>
<sequence>MIVVVNERKVEVDERTTVAALLETLGYPNRGVAVAMDDALLPRSRWDATLSDGARLEVLTAVQGG</sequence>
<dbReference type="PANTHER" id="PTHR34472:SF1">
    <property type="entry name" value="SULFUR CARRIER PROTEIN THIS"/>
    <property type="match status" value="1"/>
</dbReference>
<dbReference type="EMBL" id="MPNT01000008">
    <property type="protein sequence ID" value="OJZ73897.1"/>
    <property type="molecule type" value="Genomic_DNA"/>
</dbReference>
<dbReference type="STRING" id="53378.BRW65_11020"/>
<dbReference type="RefSeq" id="WP_073874510.1">
    <property type="nucleotide sequence ID" value="NZ_MPNT01000008.1"/>
</dbReference>
<dbReference type="AlphaFoldDB" id="A0A1Q4HW24"/>
<dbReference type="CDD" id="cd00565">
    <property type="entry name" value="Ubl_ThiS"/>
    <property type="match status" value="1"/>
</dbReference>
<dbReference type="InterPro" id="IPR003749">
    <property type="entry name" value="ThiS/MoaD-like"/>
</dbReference>
<organism evidence="1 2">
    <name type="scientific">Mycobacterium paraffinicum</name>
    <dbReference type="NCBI Taxonomy" id="53378"/>
    <lineage>
        <taxon>Bacteria</taxon>
        <taxon>Bacillati</taxon>
        <taxon>Actinomycetota</taxon>
        <taxon>Actinomycetes</taxon>
        <taxon>Mycobacteriales</taxon>
        <taxon>Mycobacteriaceae</taxon>
        <taxon>Mycobacterium</taxon>
    </lineage>
</organism>
<proteinExistence type="predicted"/>
<protein>
    <submittedName>
        <fullName evidence="1">Thiamine biosynthesis protein ThiS</fullName>
    </submittedName>
</protein>
<comment type="caution">
    <text evidence="1">The sequence shown here is derived from an EMBL/GenBank/DDBJ whole genome shotgun (WGS) entry which is preliminary data.</text>
</comment>
<accession>A0A1Q4HW24</accession>
<dbReference type="InterPro" id="IPR010035">
    <property type="entry name" value="Thi_S"/>
</dbReference>
<dbReference type="Proteomes" id="UP000186438">
    <property type="component" value="Unassembled WGS sequence"/>
</dbReference>
<evidence type="ECO:0000313" key="2">
    <source>
        <dbReference type="Proteomes" id="UP000186438"/>
    </source>
</evidence>
<dbReference type="PANTHER" id="PTHR34472">
    <property type="entry name" value="SULFUR CARRIER PROTEIN THIS"/>
    <property type="match status" value="1"/>
</dbReference>
<dbReference type="Gene3D" id="3.10.20.30">
    <property type="match status" value="1"/>
</dbReference>
<dbReference type="Pfam" id="PF02597">
    <property type="entry name" value="ThiS"/>
    <property type="match status" value="1"/>
</dbReference>
<keyword evidence="2" id="KW-1185">Reference proteome</keyword>
<dbReference type="SUPFAM" id="SSF54285">
    <property type="entry name" value="MoaD/ThiS"/>
    <property type="match status" value="1"/>
</dbReference>
<reference evidence="1 2" key="1">
    <citation type="submission" date="2016-11" db="EMBL/GenBank/DDBJ databases">
        <title>Genome sequences of unsequenced Mycobacteria.</title>
        <authorList>
            <person name="Greninger A.L."/>
            <person name="Fang F."/>
            <person name="Jerome K.R."/>
        </authorList>
    </citation>
    <scope>NUCLEOTIDE SEQUENCE [LARGE SCALE GENOMIC DNA]</scope>
    <source>
        <strain evidence="1 2">M11</strain>
    </source>
</reference>
<dbReference type="InterPro" id="IPR012675">
    <property type="entry name" value="Beta-grasp_dom_sf"/>
</dbReference>
<gene>
    <name evidence="1" type="ORF">BRW65_11020</name>
</gene>
<dbReference type="InterPro" id="IPR016155">
    <property type="entry name" value="Mopterin_synth/thiamin_S_b"/>
</dbReference>